<evidence type="ECO:0000313" key="5">
    <source>
        <dbReference type="EMBL" id="KND36682.1"/>
    </source>
</evidence>
<dbReference type="PATRIC" id="fig|42234.21.peg.2500"/>
<dbReference type="SUPFAM" id="SSF50685">
    <property type="entry name" value="Barwin-like endoglucanases"/>
    <property type="match status" value="1"/>
</dbReference>
<reference evidence="6" key="1">
    <citation type="submission" date="2014-07" db="EMBL/GenBank/DDBJ databases">
        <title>Genome sequencing of plant-pathogenic Streptomyces species.</title>
        <authorList>
            <person name="Harrison J."/>
            <person name="Sapp M."/>
            <person name="Thwaites R."/>
            <person name="Studholme D.J."/>
        </authorList>
    </citation>
    <scope>NUCLEOTIDE SEQUENCE [LARGE SCALE GENOMIC DNA]</scope>
    <source>
        <strain evidence="6">NCPPB 4445</strain>
    </source>
</reference>
<feature type="compositionally biased region" description="Low complexity" evidence="2">
    <location>
        <begin position="79"/>
        <end position="132"/>
    </location>
</feature>
<accession>A0A0L0KEV9</accession>
<dbReference type="InterPro" id="IPR049818">
    <property type="entry name" value="Expansin_EXLX1-like"/>
</dbReference>
<dbReference type="AlphaFoldDB" id="A0A0L0KEV9"/>
<evidence type="ECO:0000259" key="4">
    <source>
        <dbReference type="SMART" id="SM00837"/>
    </source>
</evidence>
<sequence>MATSSHRRRQPRRRPGILISVIAVAGIALVVSLVVAFRPDGGGSGADAKAGAGSVVEEQSGGVSPSGTTPSPSTPVSPTPSTSGSPSPSPSPSKATPSAKPSPGTASAPSARSQARSGSGSGSVANAGSGDAQLAGRIEPGRTYQGVATAYDIGDGNGACSFGPTGDTMTAAMNTADYETSKACGAYVRVSAGGAAITVRITNECPAPCQPGQLDLSQQAFAKLAPLVTGRIPISWSLLSPSVDGNVSVRYKTGSSQYWCGIQALGHRNPVARLEVRSGGSWLRLERTGYNYFLSEHGSGCGGSIRITDIYGEQLVMDGLPVKANVIQPTGVQFRRR</sequence>
<dbReference type="Proteomes" id="UP000037151">
    <property type="component" value="Unassembled WGS sequence"/>
</dbReference>
<dbReference type="NCBIfam" id="NF041144">
    <property type="entry name" value="expansin_EXLX1"/>
    <property type="match status" value="1"/>
</dbReference>
<keyword evidence="3" id="KW-1133">Transmembrane helix</keyword>
<feature type="compositionally biased region" description="Low complexity" evidence="2">
    <location>
        <begin position="46"/>
        <end position="71"/>
    </location>
</feature>
<keyword evidence="3" id="KW-0812">Transmembrane</keyword>
<dbReference type="SUPFAM" id="SSF49590">
    <property type="entry name" value="PHL pollen allergen"/>
    <property type="match status" value="1"/>
</dbReference>
<protein>
    <submittedName>
        <fullName evidence="5">Lipoprotein</fullName>
    </submittedName>
</protein>
<dbReference type="InterPro" id="IPR036749">
    <property type="entry name" value="Expansin_CBD_sf"/>
</dbReference>
<evidence type="ECO:0000256" key="1">
    <source>
        <dbReference type="ARBA" id="ARBA00022729"/>
    </source>
</evidence>
<dbReference type="PANTHER" id="PTHR31836:SF21">
    <property type="entry name" value="EXPANSIN-LIKE PROTEIN 7"/>
    <property type="match status" value="1"/>
</dbReference>
<evidence type="ECO:0000256" key="3">
    <source>
        <dbReference type="SAM" id="Phobius"/>
    </source>
</evidence>
<dbReference type="InterPro" id="IPR036908">
    <property type="entry name" value="RlpA-like_sf"/>
</dbReference>
<keyword evidence="5" id="KW-0449">Lipoprotein</keyword>
<comment type="caution">
    <text evidence="5">The sequence shown here is derived from an EMBL/GenBank/DDBJ whole genome shotgun (WGS) entry which is preliminary data.</text>
</comment>
<dbReference type="Gene3D" id="2.40.40.10">
    <property type="entry name" value="RlpA-like domain"/>
    <property type="match status" value="1"/>
</dbReference>
<organism evidence="5 6">
    <name type="scientific">Streptomyces acidiscabies</name>
    <dbReference type="NCBI Taxonomy" id="42234"/>
    <lineage>
        <taxon>Bacteria</taxon>
        <taxon>Bacillati</taxon>
        <taxon>Actinomycetota</taxon>
        <taxon>Actinomycetes</taxon>
        <taxon>Kitasatosporales</taxon>
        <taxon>Streptomycetaceae</taxon>
        <taxon>Streptomyces</taxon>
    </lineage>
</organism>
<name>A0A0L0KEV9_9ACTN</name>
<feature type="transmembrane region" description="Helical" evidence="3">
    <location>
        <begin position="16"/>
        <end position="37"/>
    </location>
</feature>
<dbReference type="Gene3D" id="2.60.40.760">
    <property type="entry name" value="Expansin, cellulose-binding-like domain"/>
    <property type="match status" value="1"/>
</dbReference>
<dbReference type="OrthoDB" id="5499927at2"/>
<dbReference type="PANTHER" id="PTHR31836">
    <property type="match status" value="1"/>
</dbReference>
<keyword evidence="3" id="KW-0472">Membrane</keyword>
<evidence type="ECO:0000313" key="6">
    <source>
        <dbReference type="Proteomes" id="UP000037151"/>
    </source>
</evidence>
<dbReference type="InterPro" id="IPR051477">
    <property type="entry name" value="Expansin_CellWall"/>
</dbReference>
<dbReference type="InterPro" id="IPR009009">
    <property type="entry name" value="RlpA-like_DPBB"/>
</dbReference>
<evidence type="ECO:0000256" key="2">
    <source>
        <dbReference type="SAM" id="MobiDB-lite"/>
    </source>
</evidence>
<gene>
    <name evidence="5" type="ORF">IQ63_12105</name>
</gene>
<feature type="region of interest" description="Disordered" evidence="2">
    <location>
        <begin position="44"/>
        <end position="138"/>
    </location>
</feature>
<dbReference type="CDD" id="cd22272">
    <property type="entry name" value="DPBB_EXLX1-like"/>
    <property type="match status" value="1"/>
</dbReference>
<dbReference type="Pfam" id="PF03330">
    <property type="entry name" value="DPBB_1"/>
    <property type="match status" value="1"/>
</dbReference>
<dbReference type="EMBL" id="JPPY01000077">
    <property type="protein sequence ID" value="KND36682.1"/>
    <property type="molecule type" value="Genomic_DNA"/>
</dbReference>
<proteinExistence type="predicted"/>
<dbReference type="InterPro" id="IPR007112">
    <property type="entry name" value="Expansin/allergen_DPBB_dom"/>
</dbReference>
<feature type="domain" description="Expansin-like EG45" evidence="4">
    <location>
        <begin position="170"/>
        <end position="236"/>
    </location>
</feature>
<keyword evidence="1" id="KW-0732">Signal</keyword>
<dbReference type="SMART" id="SM00837">
    <property type="entry name" value="DPBB_1"/>
    <property type="match status" value="1"/>
</dbReference>
<dbReference type="RefSeq" id="WP_050370620.1">
    <property type="nucleotide sequence ID" value="NZ_KQ257813.1"/>
</dbReference>